<protein>
    <recommendedName>
        <fullName evidence="1">F-box domain-containing protein</fullName>
    </recommendedName>
</protein>
<feature type="domain" description="F-box" evidence="1">
    <location>
        <begin position="1"/>
        <end position="47"/>
    </location>
</feature>
<dbReference type="OrthoDB" id="3224021at2759"/>
<gene>
    <name evidence="2" type="ORF">PIIN_07485</name>
</gene>
<dbReference type="Proteomes" id="UP000007148">
    <property type="component" value="Unassembled WGS sequence"/>
</dbReference>
<dbReference type="InParanoid" id="G4TQE5"/>
<name>G4TQE5_SERID</name>
<proteinExistence type="predicted"/>
<dbReference type="AlphaFoldDB" id="G4TQE5"/>
<organism evidence="2 3">
    <name type="scientific">Serendipita indica (strain DSM 11827)</name>
    <name type="common">Root endophyte fungus</name>
    <name type="synonym">Piriformospora indica</name>
    <dbReference type="NCBI Taxonomy" id="1109443"/>
    <lineage>
        <taxon>Eukaryota</taxon>
        <taxon>Fungi</taxon>
        <taxon>Dikarya</taxon>
        <taxon>Basidiomycota</taxon>
        <taxon>Agaricomycotina</taxon>
        <taxon>Agaricomycetes</taxon>
        <taxon>Sebacinales</taxon>
        <taxon>Serendipitaceae</taxon>
        <taxon>Serendipita</taxon>
    </lineage>
</organism>
<dbReference type="EMBL" id="CAFZ01000233">
    <property type="protein sequence ID" value="CCA73532.1"/>
    <property type="molecule type" value="Genomic_DNA"/>
</dbReference>
<dbReference type="PROSITE" id="PS50181">
    <property type="entry name" value="FBOX"/>
    <property type="match status" value="1"/>
</dbReference>
<sequence length="448" mass="51448">MRSIDALPREIWLSIASLLTREDLLKFRLVSPRQLLPEVNSIVFENLVINVDGSDDLTRWYDAERDGVAIQRLNDVAKSRIADHVRTLTLRVTRPYSLSAFYEERFGEINHPVRNYAQSTTRTISKRISGIFRKGPAKQRFQPSTRRGVDYDKELANGLRNLFKATDLVKLVRIKPADGYVSEYDIVYPSVYGRVLVRTFKALRDVKISANATFEILDCPITHIEESGQSLDQQLVSDVLHKFTTFGFSYRKMAYAVIKRDASSGVLGGGYQRNHYRTQDRLDPKGLGMQLLKAFSVSFSHLEGLMLRGIEDGPHFADLLLSSKAEKPNFRCLKLAHIQVSKETLTSYINPCLHQMQTIVFGRMKMVGEDSHHKIALLDEWIALRQKEGSREWHLETLAFNDFYWTYTNSPSDEIRRRIERLTIRPKTKKRATSPVRGFLGDDSQFAI</sequence>
<dbReference type="InterPro" id="IPR001810">
    <property type="entry name" value="F-box_dom"/>
</dbReference>
<dbReference type="HOGENOM" id="CLU_562790_0_0_1"/>
<evidence type="ECO:0000259" key="1">
    <source>
        <dbReference type="PROSITE" id="PS50181"/>
    </source>
</evidence>
<reference evidence="2 3" key="1">
    <citation type="journal article" date="2011" name="PLoS Pathog.">
        <title>Endophytic Life Strategies Decoded by Genome and Transcriptome Analyses of the Mutualistic Root Symbiont Piriformospora indica.</title>
        <authorList>
            <person name="Zuccaro A."/>
            <person name="Lahrmann U."/>
            <person name="Guldener U."/>
            <person name="Langen G."/>
            <person name="Pfiffi S."/>
            <person name="Biedenkopf D."/>
            <person name="Wong P."/>
            <person name="Samans B."/>
            <person name="Grimm C."/>
            <person name="Basiewicz M."/>
            <person name="Murat C."/>
            <person name="Martin F."/>
            <person name="Kogel K.H."/>
        </authorList>
    </citation>
    <scope>NUCLEOTIDE SEQUENCE [LARGE SCALE GENOMIC DNA]</scope>
    <source>
        <strain evidence="2 3">DSM 11827</strain>
    </source>
</reference>
<evidence type="ECO:0000313" key="2">
    <source>
        <dbReference type="EMBL" id="CCA73532.1"/>
    </source>
</evidence>
<accession>G4TQE5</accession>
<keyword evidence="3" id="KW-1185">Reference proteome</keyword>
<evidence type="ECO:0000313" key="3">
    <source>
        <dbReference type="Proteomes" id="UP000007148"/>
    </source>
</evidence>
<comment type="caution">
    <text evidence="2">The sequence shown here is derived from an EMBL/GenBank/DDBJ whole genome shotgun (WGS) entry which is preliminary data.</text>
</comment>